<evidence type="ECO:0000313" key="3">
    <source>
        <dbReference type="EMBL" id="KAG9453378.1"/>
    </source>
</evidence>
<organism evidence="3 4">
    <name type="scientific">Aristolochia fimbriata</name>
    <name type="common">White veined hardy Dutchman's pipe vine</name>
    <dbReference type="NCBI Taxonomy" id="158543"/>
    <lineage>
        <taxon>Eukaryota</taxon>
        <taxon>Viridiplantae</taxon>
        <taxon>Streptophyta</taxon>
        <taxon>Embryophyta</taxon>
        <taxon>Tracheophyta</taxon>
        <taxon>Spermatophyta</taxon>
        <taxon>Magnoliopsida</taxon>
        <taxon>Magnoliidae</taxon>
        <taxon>Piperales</taxon>
        <taxon>Aristolochiaceae</taxon>
        <taxon>Aristolochia</taxon>
    </lineage>
</organism>
<evidence type="ECO:0000256" key="2">
    <source>
        <dbReference type="SAM" id="SignalP"/>
    </source>
</evidence>
<evidence type="ECO:0000256" key="1">
    <source>
        <dbReference type="SAM" id="MobiDB-lite"/>
    </source>
</evidence>
<feature type="region of interest" description="Disordered" evidence="1">
    <location>
        <begin position="44"/>
        <end position="79"/>
    </location>
</feature>
<dbReference type="AlphaFoldDB" id="A0AAV7F1F8"/>
<feature type="compositionally biased region" description="Basic residues" evidence="1">
    <location>
        <begin position="66"/>
        <end position="79"/>
    </location>
</feature>
<sequence>MELRSGISLALLFLLLARANCSTREETVAAELSSGEVYEIDYRGPETHSYIPPPDLASGSSSKTPYTHRGKVHRKQMHG</sequence>
<dbReference type="EMBL" id="JAINDJ010000003">
    <property type="protein sequence ID" value="KAG9453378.1"/>
    <property type="molecule type" value="Genomic_DNA"/>
</dbReference>
<gene>
    <name evidence="3" type="ORF">H6P81_006282</name>
</gene>
<proteinExistence type="predicted"/>
<accession>A0AAV7F1F8</accession>
<feature type="signal peptide" evidence="2">
    <location>
        <begin position="1"/>
        <end position="21"/>
    </location>
</feature>
<keyword evidence="2" id="KW-0732">Signal</keyword>
<comment type="caution">
    <text evidence="3">The sequence shown here is derived from an EMBL/GenBank/DDBJ whole genome shotgun (WGS) entry which is preliminary data.</text>
</comment>
<feature type="chain" id="PRO_5043653058" evidence="2">
    <location>
        <begin position="22"/>
        <end position="79"/>
    </location>
</feature>
<keyword evidence="4" id="KW-1185">Reference proteome</keyword>
<protein>
    <submittedName>
        <fullName evidence="3">Uncharacterized protein</fullName>
    </submittedName>
</protein>
<dbReference type="Proteomes" id="UP000825729">
    <property type="component" value="Unassembled WGS sequence"/>
</dbReference>
<name>A0AAV7F1F8_ARIFI</name>
<evidence type="ECO:0000313" key="4">
    <source>
        <dbReference type="Proteomes" id="UP000825729"/>
    </source>
</evidence>
<reference evidence="3 4" key="1">
    <citation type="submission" date="2021-07" db="EMBL/GenBank/DDBJ databases">
        <title>The Aristolochia fimbriata genome: insights into angiosperm evolution, floral development and chemical biosynthesis.</title>
        <authorList>
            <person name="Jiao Y."/>
        </authorList>
    </citation>
    <scope>NUCLEOTIDE SEQUENCE [LARGE SCALE GENOMIC DNA]</scope>
    <source>
        <strain evidence="3">IBCAS-2021</strain>
        <tissue evidence="3">Leaf</tissue>
    </source>
</reference>